<dbReference type="EC" id="3.5.4.2" evidence="2 6"/>
<dbReference type="RefSeq" id="WP_089842306.1">
    <property type="nucleotide sequence ID" value="NZ_FNEJ01000001.1"/>
</dbReference>
<organism evidence="9 10">
    <name type="scientific">Salipiger marinus</name>
    <dbReference type="NCBI Taxonomy" id="555512"/>
    <lineage>
        <taxon>Bacteria</taxon>
        <taxon>Pseudomonadati</taxon>
        <taxon>Pseudomonadota</taxon>
        <taxon>Alphaproteobacteria</taxon>
        <taxon>Rhodobacterales</taxon>
        <taxon>Roseobacteraceae</taxon>
        <taxon>Salipiger</taxon>
    </lineage>
</organism>
<dbReference type="InterPro" id="IPR006679">
    <property type="entry name" value="Adenine_deam"/>
</dbReference>
<dbReference type="Gene3D" id="2.30.40.10">
    <property type="entry name" value="Urease, subunit C, domain 1"/>
    <property type="match status" value="1"/>
</dbReference>
<dbReference type="AlphaFoldDB" id="A0A1G8I2S2"/>
<dbReference type="PANTHER" id="PTHR11113">
    <property type="entry name" value="N-ACETYLGLUCOSAMINE-6-PHOSPHATE DEACETYLASE"/>
    <property type="match status" value="1"/>
</dbReference>
<dbReference type="EMBL" id="FNEJ01000001">
    <property type="protein sequence ID" value="SDI13112.1"/>
    <property type="molecule type" value="Genomic_DNA"/>
</dbReference>
<feature type="domain" description="Amidohydrolase-related" evidence="7">
    <location>
        <begin position="65"/>
        <end position="330"/>
    </location>
</feature>
<dbReference type="HAMAP" id="MF_01518">
    <property type="entry name" value="Adenine_deamin"/>
    <property type="match status" value="1"/>
</dbReference>
<dbReference type="CDD" id="cd01295">
    <property type="entry name" value="AdeC"/>
    <property type="match status" value="1"/>
</dbReference>
<dbReference type="NCBIfam" id="TIGR01178">
    <property type="entry name" value="ade"/>
    <property type="match status" value="1"/>
</dbReference>
<feature type="domain" description="Adenine deaminase C-terminal" evidence="8">
    <location>
        <begin position="393"/>
        <end position="561"/>
    </location>
</feature>
<dbReference type="Pfam" id="PF01979">
    <property type="entry name" value="Amidohydro_1"/>
    <property type="match status" value="1"/>
</dbReference>
<evidence type="ECO:0000256" key="1">
    <source>
        <dbReference type="ARBA" id="ARBA00006773"/>
    </source>
</evidence>
<name>A0A1G8I2S2_9RHOB</name>
<dbReference type="STRING" id="555512.SAMN04487993_1001185"/>
<comment type="cofactor">
    <cofactor evidence="6">
        <name>Mn(2+)</name>
        <dbReference type="ChEBI" id="CHEBI:29035"/>
    </cofactor>
</comment>
<evidence type="ECO:0000256" key="4">
    <source>
        <dbReference type="ARBA" id="ARBA00023211"/>
    </source>
</evidence>
<dbReference type="InterPro" id="IPR011059">
    <property type="entry name" value="Metal-dep_hydrolase_composite"/>
</dbReference>
<dbReference type="GO" id="GO:0006146">
    <property type="term" value="P:adenine catabolic process"/>
    <property type="evidence" value="ECO:0007669"/>
    <property type="project" value="InterPro"/>
</dbReference>
<dbReference type="GO" id="GO:0000034">
    <property type="term" value="F:adenine deaminase activity"/>
    <property type="evidence" value="ECO:0007669"/>
    <property type="project" value="UniProtKB-UniRule"/>
</dbReference>
<accession>A0A1G8I2S2</accession>
<dbReference type="SUPFAM" id="SSF51338">
    <property type="entry name" value="Composite domain of metallo-dependent hydrolases"/>
    <property type="match status" value="1"/>
</dbReference>
<dbReference type="Gene3D" id="3.20.20.140">
    <property type="entry name" value="Metal-dependent hydrolases"/>
    <property type="match status" value="1"/>
</dbReference>
<comment type="similarity">
    <text evidence="1 6">Belongs to the metallo-dependent hydrolases superfamily. Adenine deaminase family.</text>
</comment>
<dbReference type="Pfam" id="PF13382">
    <property type="entry name" value="Adenine_deam_C"/>
    <property type="match status" value="1"/>
</dbReference>
<gene>
    <name evidence="6" type="primary">ade</name>
    <name evidence="9" type="ORF">SAMN04487993_1001185</name>
</gene>
<dbReference type="SUPFAM" id="SSF51556">
    <property type="entry name" value="Metallo-dependent hydrolases"/>
    <property type="match status" value="1"/>
</dbReference>
<reference evidence="9 10" key="1">
    <citation type="submission" date="2016-10" db="EMBL/GenBank/DDBJ databases">
        <authorList>
            <person name="de Groot N.N."/>
        </authorList>
    </citation>
    <scope>NUCLEOTIDE SEQUENCE [LARGE SCALE GENOMIC DNA]</scope>
    <source>
        <strain evidence="9 10">DSM 26424</strain>
    </source>
</reference>
<dbReference type="PANTHER" id="PTHR11113:SF2">
    <property type="entry name" value="ADENINE DEAMINASE"/>
    <property type="match status" value="1"/>
</dbReference>
<evidence type="ECO:0000313" key="9">
    <source>
        <dbReference type="EMBL" id="SDI13112.1"/>
    </source>
</evidence>
<protein>
    <recommendedName>
        <fullName evidence="2 6">Adenine deaminase</fullName>
        <shortName evidence="6">Adenase</shortName>
        <shortName evidence="6">Adenine aminase</shortName>
        <ecNumber evidence="2 6">3.5.4.2</ecNumber>
    </recommendedName>
</protein>
<evidence type="ECO:0000259" key="8">
    <source>
        <dbReference type="Pfam" id="PF13382"/>
    </source>
</evidence>
<evidence type="ECO:0000256" key="6">
    <source>
        <dbReference type="HAMAP-Rule" id="MF_01518"/>
    </source>
</evidence>
<evidence type="ECO:0000256" key="5">
    <source>
        <dbReference type="ARBA" id="ARBA00047720"/>
    </source>
</evidence>
<keyword evidence="4 6" id="KW-0464">Manganese</keyword>
<dbReference type="InterPro" id="IPR026912">
    <property type="entry name" value="Adenine_deam_C"/>
</dbReference>
<dbReference type="Proteomes" id="UP000199093">
    <property type="component" value="Unassembled WGS sequence"/>
</dbReference>
<dbReference type="OrthoDB" id="9775607at2"/>
<evidence type="ECO:0000256" key="2">
    <source>
        <dbReference type="ARBA" id="ARBA00012782"/>
    </source>
</evidence>
<evidence type="ECO:0000256" key="3">
    <source>
        <dbReference type="ARBA" id="ARBA00022801"/>
    </source>
</evidence>
<evidence type="ECO:0000313" key="10">
    <source>
        <dbReference type="Proteomes" id="UP000199093"/>
    </source>
</evidence>
<dbReference type="InterPro" id="IPR032466">
    <property type="entry name" value="Metal_Hydrolase"/>
</dbReference>
<proteinExistence type="inferred from homology"/>
<dbReference type="InterPro" id="IPR006680">
    <property type="entry name" value="Amidohydro-rel"/>
</dbReference>
<sequence>MAELETRIAQGRGDAPADLVLRGGRLFDLVTGALLEGDVAICGDTIVGILDHYEGREVIDVTGQILVPGFIDTHLHIESSLVTPFEFDRCVTPRGVTTAICDPHEIANVVGAAGIRYFQQASEHTLMDIRVQLSSCVPSTHMETAGAELLAEDIAALRGHPSGIGLAEFMNYPGVIFRDPQAMAKLRLFEGGHVDGHCPLLSGRDLNAYVAAGIRTEHEATSAEEALEKLRKGMRVLIREGSVSKDLHALQPLLDERTSPYMCLCTDDRNPLDIAEHGHLDYMIRTLIALGTPPLAAYRAATLSAAEAFGLKDRGMIAPGKRADIVAVDSLEGCHAQLVLAGGVRVDQAAFAARGHIPEVGRQSVHAPHLRAEDFRSTANRTATDVIGIREGQILTDHLHEDIALSDGDKRPDPARDLMRIAVVERHGRNGNIATGFVRGFGLQRGAIASTVCHDHHNIACVGADYADMALAANRLAEIEGGFVVAEAGQILAELALPVAGLMSLEPFEAVRDRLTDLRAAARSLGVTLEEPFLQLAFLALPVIPALKITDRGMVDVTKFEIIPG</sequence>
<comment type="catalytic activity">
    <reaction evidence="5 6">
        <text>adenine + H2O + H(+) = hypoxanthine + NH4(+)</text>
        <dbReference type="Rhea" id="RHEA:23688"/>
        <dbReference type="ChEBI" id="CHEBI:15377"/>
        <dbReference type="ChEBI" id="CHEBI:15378"/>
        <dbReference type="ChEBI" id="CHEBI:16708"/>
        <dbReference type="ChEBI" id="CHEBI:17368"/>
        <dbReference type="ChEBI" id="CHEBI:28938"/>
        <dbReference type="EC" id="3.5.4.2"/>
    </reaction>
</comment>
<evidence type="ECO:0000259" key="7">
    <source>
        <dbReference type="Pfam" id="PF01979"/>
    </source>
</evidence>
<keyword evidence="10" id="KW-1185">Reference proteome</keyword>
<keyword evidence="3 6" id="KW-0378">Hydrolase</keyword>